<evidence type="ECO:0000256" key="1">
    <source>
        <dbReference type="SAM" id="MobiDB-lite"/>
    </source>
</evidence>
<organism evidence="2 3">
    <name type="scientific">Sanghuangporus baumii</name>
    <name type="common">Phellinus baumii</name>
    <dbReference type="NCBI Taxonomy" id="108892"/>
    <lineage>
        <taxon>Eukaryota</taxon>
        <taxon>Fungi</taxon>
        <taxon>Dikarya</taxon>
        <taxon>Basidiomycota</taxon>
        <taxon>Agaricomycotina</taxon>
        <taxon>Agaricomycetes</taxon>
        <taxon>Hymenochaetales</taxon>
        <taxon>Hymenochaetaceae</taxon>
        <taxon>Sanghuangporus</taxon>
    </lineage>
</organism>
<keyword evidence="3" id="KW-1185">Reference proteome</keyword>
<evidence type="ECO:0000313" key="3">
    <source>
        <dbReference type="Proteomes" id="UP000757232"/>
    </source>
</evidence>
<gene>
    <name evidence="2" type="ORF">A7U60_g6359</name>
</gene>
<reference evidence="2" key="1">
    <citation type="submission" date="2016-06" db="EMBL/GenBank/DDBJ databases">
        <title>Draft Genome sequence of the fungus Inonotus baumii.</title>
        <authorList>
            <person name="Zhu H."/>
            <person name="Lin W."/>
        </authorList>
    </citation>
    <scope>NUCLEOTIDE SEQUENCE</scope>
    <source>
        <strain evidence="2">821</strain>
    </source>
</reference>
<proteinExistence type="predicted"/>
<name>A0A9Q5HV28_SANBA</name>
<dbReference type="Proteomes" id="UP000757232">
    <property type="component" value="Unassembled WGS sequence"/>
</dbReference>
<dbReference type="EMBL" id="LNZH02000201">
    <property type="protein sequence ID" value="OCB86466.1"/>
    <property type="molecule type" value="Genomic_DNA"/>
</dbReference>
<accession>A0A9Q5HV28</accession>
<dbReference type="AlphaFoldDB" id="A0A9Q5HV28"/>
<feature type="region of interest" description="Disordered" evidence="1">
    <location>
        <begin position="255"/>
        <end position="288"/>
    </location>
</feature>
<feature type="compositionally biased region" description="Polar residues" evidence="1">
    <location>
        <begin position="257"/>
        <end position="269"/>
    </location>
</feature>
<sequence length="296" mass="33514">MPSVGLNEPEARYDRRSRSASLGSSLGIVVSESRASDALNKLEKFVEYDRKWRQVRDGTQVHRLTFADFPWPTFNAVGPGSFLEAVDKETILLFLLDPLRIRARDVSKDALLRHENMNWVKDAFIPWVVERDEDIVREAYAIIMLYIHGAEDDDAEINAHKAEFKRRLSIYPPPVRPLADFSISKIFSRETVSVMDYVPQSSPNFAPTPSGSPTEPDFLHEQMTSQDSLFSRTDTIIFDSTPNLSPRPVVKEEPFETINQNQNEGNSQAVAMRRSSPVPVDEDADDDGDIILPMCN</sequence>
<evidence type="ECO:0000313" key="2">
    <source>
        <dbReference type="EMBL" id="OCB86466.1"/>
    </source>
</evidence>
<comment type="caution">
    <text evidence="2">The sequence shown here is derived from an EMBL/GenBank/DDBJ whole genome shotgun (WGS) entry which is preliminary data.</text>
</comment>
<protein>
    <submittedName>
        <fullName evidence="2">Uncharacterized protein</fullName>
    </submittedName>
</protein>